<name>A0A0E9RN73_ANGAN</name>
<sequence length="44" mass="4941">MLSGGMYVYGMCLQLPSGQSSECRHSFYVLRAFRGLVSFSQAFK</sequence>
<dbReference type="AlphaFoldDB" id="A0A0E9RN73"/>
<protein>
    <submittedName>
        <fullName evidence="1">Uncharacterized protein</fullName>
    </submittedName>
</protein>
<accession>A0A0E9RN73</accession>
<proteinExistence type="predicted"/>
<dbReference type="EMBL" id="GBXM01078028">
    <property type="protein sequence ID" value="JAH30549.1"/>
    <property type="molecule type" value="Transcribed_RNA"/>
</dbReference>
<reference evidence="1" key="2">
    <citation type="journal article" date="2015" name="Fish Shellfish Immunol.">
        <title>Early steps in the European eel (Anguilla anguilla)-Vibrio vulnificus interaction in the gills: Role of the RtxA13 toxin.</title>
        <authorList>
            <person name="Callol A."/>
            <person name="Pajuelo D."/>
            <person name="Ebbesson L."/>
            <person name="Teles M."/>
            <person name="MacKenzie S."/>
            <person name="Amaro C."/>
        </authorList>
    </citation>
    <scope>NUCLEOTIDE SEQUENCE</scope>
</reference>
<organism evidence="1">
    <name type="scientific">Anguilla anguilla</name>
    <name type="common">European freshwater eel</name>
    <name type="synonym">Muraena anguilla</name>
    <dbReference type="NCBI Taxonomy" id="7936"/>
    <lineage>
        <taxon>Eukaryota</taxon>
        <taxon>Metazoa</taxon>
        <taxon>Chordata</taxon>
        <taxon>Craniata</taxon>
        <taxon>Vertebrata</taxon>
        <taxon>Euteleostomi</taxon>
        <taxon>Actinopterygii</taxon>
        <taxon>Neopterygii</taxon>
        <taxon>Teleostei</taxon>
        <taxon>Anguilliformes</taxon>
        <taxon>Anguillidae</taxon>
        <taxon>Anguilla</taxon>
    </lineage>
</organism>
<evidence type="ECO:0000313" key="1">
    <source>
        <dbReference type="EMBL" id="JAH30549.1"/>
    </source>
</evidence>
<reference evidence="1" key="1">
    <citation type="submission" date="2014-11" db="EMBL/GenBank/DDBJ databases">
        <authorList>
            <person name="Amaro Gonzalez C."/>
        </authorList>
    </citation>
    <scope>NUCLEOTIDE SEQUENCE</scope>
</reference>